<evidence type="ECO:0000313" key="3">
    <source>
        <dbReference type="EMBL" id="NCJ08512.1"/>
    </source>
</evidence>
<dbReference type="Proteomes" id="UP000607397">
    <property type="component" value="Unassembled WGS sequence"/>
</dbReference>
<dbReference type="AlphaFoldDB" id="A0A8K2A2P9"/>
<dbReference type="InterPro" id="IPR006015">
    <property type="entry name" value="Universal_stress_UspA"/>
</dbReference>
<comment type="caution">
    <text evidence="3">The sequence shown here is derived from an EMBL/GenBank/DDBJ whole genome shotgun (WGS) entry which is preliminary data.</text>
</comment>
<feature type="domain" description="UspA" evidence="2">
    <location>
        <begin position="157"/>
        <end position="288"/>
    </location>
</feature>
<accession>A0A8K2A2P9</accession>
<dbReference type="Pfam" id="PF00582">
    <property type="entry name" value="Usp"/>
    <property type="match status" value="2"/>
</dbReference>
<dbReference type="PANTHER" id="PTHR46268:SF22">
    <property type="entry name" value="SENSOR PROTEIN KDPD-RELATED"/>
    <property type="match status" value="1"/>
</dbReference>
<comment type="similarity">
    <text evidence="1">Belongs to the universal stress protein A family.</text>
</comment>
<evidence type="ECO:0000313" key="4">
    <source>
        <dbReference type="Proteomes" id="UP000607397"/>
    </source>
</evidence>
<evidence type="ECO:0000256" key="1">
    <source>
        <dbReference type="ARBA" id="ARBA00008791"/>
    </source>
</evidence>
<sequence>MFHRLLIATDLSDGLHRLVQFVPDLAAAGVQQIVFFHCVPLRDDRSVPKPNPEVLQASRQQLESRLPQNTAGVKVFFEVMAGRPAEMLVVTAKKYQCDLLILGMASHSLLSEKIFGSTTSDVAQQSAIPVLILRPQLVSAYTCEEMALRCQHLFRYLLIPYDHSESARHLIEVVKQKVKEDGRNTLERCLLSWVREKQTRRVSPEIEDPESLKILDSVRGDLESLGLQVEVELRHGNPISEVQKLALEYDISAIAVSSRHFGKLWELSIPCFAGEVMRRSWHPVLFVPPR</sequence>
<keyword evidence="4" id="KW-1185">Reference proteome</keyword>
<feature type="domain" description="UspA" evidence="2">
    <location>
        <begin position="1"/>
        <end position="134"/>
    </location>
</feature>
<dbReference type="EMBL" id="WVIC01000055">
    <property type="protein sequence ID" value="NCJ08512.1"/>
    <property type="molecule type" value="Genomic_DNA"/>
</dbReference>
<proteinExistence type="inferred from homology"/>
<dbReference type="CDD" id="cd00293">
    <property type="entry name" value="USP-like"/>
    <property type="match status" value="1"/>
</dbReference>
<organism evidence="3 4">
    <name type="scientific">Petrachloros mirabilis ULC683</name>
    <dbReference type="NCBI Taxonomy" id="2781853"/>
    <lineage>
        <taxon>Bacteria</taxon>
        <taxon>Bacillati</taxon>
        <taxon>Cyanobacteriota</taxon>
        <taxon>Cyanophyceae</taxon>
        <taxon>Synechococcales</taxon>
        <taxon>Petrachlorosaceae</taxon>
        <taxon>Petrachloros</taxon>
        <taxon>Petrachloros mirabilis</taxon>
    </lineage>
</organism>
<dbReference type="InterPro" id="IPR006016">
    <property type="entry name" value="UspA"/>
</dbReference>
<dbReference type="SUPFAM" id="SSF52402">
    <property type="entry name" value="Adenine nucleotide alpha hydrolases-like"/>
    <property type="match status" value="2"/>
</dbReference>
<reference evidence="3" key="1">
    <citation type="submission" date="2019-12" db="EMBL/GenBank/DDBJ databases">
        <title>High-Quality draft genome sequences of three cyanobacteria isolated from the limestone walls of the Old Cathedral of Coimbra.</title>
        <authorList>
            <person name="Tiago I."/>
            <person name="Soares F."/>
            <person name="Portugal A."/>
        </authorList>
    </citation>
    <scope>NUCLEOTIDE SEQUENCE [LARGE SCALE GENOMIC DNA]</scope>
    <source>
        <strain evidence="3">C</strain>
    </source>
</reference>
<name>A0A8K2A2P9_9CYAN</name>
<gene>
    <name evidence="3" type="ORF">GS597_18765</name>
</gene>
<evidence type="ECO:0000259" key="2">
    <source>
        <dbReference type="Pfam" id="PF00582"/>
    </source>
</evidence>
<protein>
    <submittedName>
        <fullName evidence="3">Universal stress protein</fullName>
    </submittedName>
</protein>
<dbReference type="RefSeq" id="WP_161826985.1">
    <property type="nucleotide sequence ID" value="NZ_WVIC01000055.1"/>
</dbReference>
<dbReference type="PRINTS" id="PR01438">
    <property type="entry name" value="UNVRSLSTRESS"/>
</dbReference>
<dbReference type="InterPro" id="IPR014729">
    <property type="entry name" value="Rossmann-like_a/b/a_fold"/>
</dbReference>
<dbReference type="PANTHER" id="PTHR46268">
    <property type="entry name" value="STRESS RESPONSE PROTEIN NHAX"/>
    <property type="match status" value="1"/>
</dbReference>
<dbReference type="Gene3D" id="3.40.50.620">
    <property type="entry name" value="HUPs"/>
    <property type="match status" value="2"/>
</dbReference>